<reference evidence="1" key="1">
    <citation type="submission" date="2022-01" db="EMBL/GenBank/DDBJ databases">
        <title>Jiella avicenniae sp. nov., a novel endophytic bacterium isolated from bark of Avicennia marina.</title>
        <authorList>
            <person name="Tuo L."/>
        </authorList>
    </citation>
    <scope>NUCLEOTIDE SEQUENCE</scope>
    <source>
        <strain evidence="1">CBK1P-4</strain>
    </source>
</reference>
<protein>
    <recommendedName>
        <fullName evidence="3">Transposase, Mutator family</fullName>
    </recommendedName>
</protein>
<dbReference type="AlphaFoldDB" id="A0A9X1P5Q2"/>
<dbReference type="Proteomes" id="UP001139035">
    <property type="component" value="Unassembled WGS sequence"/>
</dbReference>
<organism evidence="1 2">
    <name type="scientific">Jiella avicenniae</name>
    <dbReference type="NCBI Taxonomy" id="2907202"/>
    <lineage>
        <taxon>Bacteria</taxon>
        <taxon>Pseudomonadati</taxon>
        <taxon>Pseudomonadota</taxon>
        <taxon>Alphaproteobacteria</taxon>
        <taxon>Hyphomicrobiales</taxon>
        <taxon>Aurantimonadaceae</taxon>
        <taxon>Jiella</taxon>
    </lineage>
</organism>
<comment type="caution">
    <text evidence="1">The sequence shown here is derived from an EMBL/GenBank/DDBJ whole genome shotgun (WGS) entry which is preliminary data.</text>
</comment>
<sequence length="53" mass="5670">MTETTMPLIELLRKHDDGDFLRAVSAAVLQLLMEHDVRGGSANLNSGLSGMSA</sequence>
<evidence type="ECO:0000313" key="1">
    <source>
        <dbReference type="EMBL" id="MCE7031013.1"/>
    </source>
</evidence>
<accession>A0A9X1P5Q2</accession>
<gene>
    <name evidence="1" type="ORF">LZD57_23855</name>
</gene>
<name>A0A9X1P5Q2_9HYPH</name>
<dbReference type="RefSeq" id="WP_233722085.1">
    <property type="nucleotide sequence ID" value="NZ_JAJUWU010000043.1"/>
</dbReference>
<dbReference type="EMBL" id="JAJUWU010000043">
    <property type="protein sequence ID" value="MCE7031013.1"/>
    <property type="molecule type" value="Genomic_DNA"/>
</dbReference>
<keyword evidence="2" id="KW-1185">Reference proteome</keyword>
<proteinExistence type="predicted"/>
<evidence type="ECO:0008006" key="3">
    <source>
        <dbReference type="Google" id="ProtNLM"/>
    </source>
</evidence>
<evidence type="ECO:0000313" key="2">
    <source>
        <dbReference type="Proteomes" id="UP001139035"/>
    </source>
</evidence>